<evidence type="ECO:0000259" key="11">
    <source>
        <dbReference type="Pfam" id="PF03871"/>
    </source>
</evidence>
<protein>
    <recommendedName>
        <fullName evidence="2">DNA-directed RNA polymerases I, II, and III subunit RPABC1</fullName>
    </recommendedName>
    <alternativeName>
        <fullName evidence="7">RPB5 homolog</fullName>
    </alternativeName>
</protein>
<reference evidence="12 13" key="1">
    <citation type="submission" date="2024-04" db="EMBL/GenBank/DDBJ databases">
        <authorList>
            <person name="Rising A."/>
            <person name="Reimegard J."/>
            <person name="Sonavane S."/>
            <person name="Akerstrom W."/>
            <person name="Nylinder S."/>
            <person name="Hedman E."/>
            <person name="Kallberg Y."/>
        </authorList>
    </citation>
    <scope>NUCLEOTIDE SEQUENCE [LARGE SCALE GENOMIC DNA]</scope>
</reference>
<keyword evidence="4" id="KW-0804">Transcription</keyword>
<feature type="domain" description="RNA polymerase subunit H/Rpb5 C-terminal" evidence="10">
    <location>
        <begin position="137"/>
        <end position="209"/>
    </location>
</feature>
<dbReference type="GO" id="GO:0005666">
    <property type="term" value="C:RNA polymerase III complex"/>
    <property type="evidence" value="ECO:0007669"/>
    <property type="project" value="TreeGrafter"/>
</dbReference>
<comment type="subunit">
    <text evidence="9">Component of the RNA polymerase I (Pol I), RNA polymerase II (Pol II) and RNA polymerase III (Pol III) complexes consisting of at least 13, 12 and 17 subunits, respectively. In RNA Pol II, this subunit is present in 2-fold molar excess over the other subunits.</text>
</comment>
<dbReference type="Proteomes" id="UP001497382">
    <property type="component" value="Unassembled WGS sequence"/>
</dbReference>
<evidence type="ECO:0000256" key="5">
    <source>
        <dbReference type="ARBA" id="ARBA00023242"/>
    </source>
</evidence>
<evidence type="ECO:0000313" key="13">
    <source>
        <dbReference type="Proteomes" id="UP001497382"/>
    </source>
</evidence>
<evidence type="ECO:0000256" key="3">
    <source>
        <dbReference type="ARBA" id="ARBA00022478"/>
    </source>
</evidence>
<comment type="subcellular location">
    <subcellularLocation>
        <location evidence="1">Nucleus</location>
    </subcellularLocation>
</comment>
<keyword evidence="3" id="KW-0240">DNA-directed RNA polymerase</keyword>
<evidence type="ECO:0000256" key="9">
    <source>
        <dbReference type="ARBA" id="ARBA00064429"/>
    </source>
</evidence>
<name>A0AAV1YZ99_9ARAC</name>
<feature type="domain" description="RNA polymerase Rpb5 N-terminal" evidence="11">
    <location>
        <begin position="4"/>
        <end position="94"/>
    </location>
</feature>
<dbReference type="GO" id="GO:0003899">
    <property type="term" value="F:DNA-directed RNA polymerase activity"/>
    <property type="evidence" value="ECO:0007669"/>
    <property type="project" value="InterPro"/>
</dbReference>
<evidence type="ECO:0000256" key="4">
    <source>
        <dbReference type="ARBA" id="ARBA00023163"/>
    </source>
</evidence>
<evidence type="ECO:0000313" key="12">
    <source>
        <dbReference type="EMBL" id="CAL1263979.1"/>
    </source>
</evidence>
<dbReference type="SUPFAM" id="SSF55287">
    <property type="entry name" value="RPB5-like RNA polymerase subunit"/>
    <property type="match status" value="1"/>
</dbReference>
<dbReference type="GO" id="GO:0005736">
    <property type="term" value="C:RNA polymerase I complex"/>
    <property type="evidence" value="ECO:0007669"/>
    <property type="project" value="TreeGrafter"/>
</dbReference>
<dbReference type="SUPFAM" id="SSF53036">
    <property type="entry name" value="Eukaryotic RPB5 N-terminal domain"/>
    <property type="match status" value="1"/>
</dbReference>
<dbReference type="FunFam" id="3.40.1340.10:FF:000001">
    <property type="entry name" value="DNA-directed RNA polymerases I, II, and III subunit RPABC1"/>
    <property type="match status" value="1"/>
</dbReference>
<evidence type="ECO:0000256" key="1">
    <source>
        <dbReference type="ARBA" id="ARBA00004123"/>
    </source>
</evidence>
<dbReference type="PANTHER" id="PTHR10535:SF0">
    <property type="entry name" value="DNA-DIRECTED RNA POLYMERASES I, II, AND III SUBUNIT RPABC1"/>
    <property type="match status" value="1"/>
</dbReference>
<evidence type="ECO:0000259" key="10">
    <source>
        <dbReference type="Pfam" id="PF01191"/>
    </source>
</evidence>
<dbReference type="GO" id="GO:0005665">
    <property type="term" value="C:RNA polymerase II, core complex"/>
    <property type="evidence" value="ECO:0007669"/>
    <property type="project" value="TreeGrafter"/>
</dbReference>
<dbReference type="Gene3D" id="3.40.1340.10">
    <property type="entry name" value="RNA polymerase, Rpb5, N-terminal domain"/>
    <property type="match status" value="1"/>
</dbReference>
<dbReference type="NCBIfam" id="NF007129">
    <property type="entry name" value="PRK09570.1"/>
    <property type="match status" value="1"/>
</dbReference>
<dbReference type="InterPro" id="IPR000783">
    <property type="entry name" value="RNA_pol_subH/Rpb5_C"/>
</dbReference>
<organism evidence="12 13">
    <name type="scientific">Larinioides sclopetarius</name>
    <dbReference type="NCBI Taxonomy" id="280406"/>
    <lineage>
        <taxon>Eukaryota</taxon>
        <taxon>Metazoa</taxon>
        <taxon>Ecdysozoa</taxon>
        <taxon>Arthropoda</taxon>
        <taxon>Chelicerata</taxon>
        <taxon>Arachnida</taxon>
        <taxon>Araneae</taxon>
        <taxon>Araneomorphae</taxon>
        <taxon>Entelegynae</taxon>
        <taxon>Araneoidea</taxon>
        <taxon>Araneidae</taxon>
        <taxon>Larinioides</taxon>
    </lineage>
</organism>
<dbReference type="InterPro" id="IPR020608">
    <property type="entry name" value="RNA_pol_subH/Rpb5_CS"/>
</dbReference>
<dbReference type="PANTHER" id="PTHR10535">
    <property type="entry name" value="DNA-DIRECTED RNA POLYMERASES I, II, AND III SUBUNIT RPABC1"/>
    <property type="match status" value="1"/>
</dbReference>
<dbReference type="Pfam" id="PF01191">
    <property type="entry name" value="RNA_pol_Rpb5_C"/>
    <property type="match status" value="1"/>
</dbReference>
<dbReference type="Gene3D" id="3.90.940.20">
    <property type="entry name" value="RPB5-like RNA polymerase subunit"/>
    <property type="match status" value="1"/>
</dbReference>
<dbReference type="InterPro" id="IPR035913">
    <property type="entry name" value="RPB5-like_sf"/>
</dbReference>
<evidence type="ECO:0000256" key="2">
    <source>
        <dbReference type="ARBA" id="ARBA00020809"/>
    </source>
</evidence>
<comment type="function">
    <text evidence="8">DNA-dependent RNA polymerase catalyzes the transcription of DNA into RNA using the four ribonucleoside triphosphates as substrates. Common component of RNA polymerases I, II and III which synthesize ribosomal RNA precursors, mRNA precursors and many functional non-coding RNAs, and small RNAs, such as 5S rRNA and tRNAs, respectively. Pol II is the central component of the basal RNA polymerase II transcription machinery. Pols are composed of mobile elements that move relative to each other. In Pol II, RPB5 is part of the lower jaw surrounding the central large cleft and thought to grab the incoming DNA template. Seems to be the major component in this process.</text>
</comment>
<keyword evidence="5" id="KW-0539">Nucleus</keyword>
<accession>A0AAV1YZ99</accession>
<dbReference type="HAMAP" id="MF_00025">
    <property type="entry name" value="RNApol_Rpo5_RPB5"/>
    <property type="match status" value="1"/>
</dbReference>
<sequence>MNDEAECKKLWRIRHTVLQMCHDRGYVITQKELDETLEEFKEKFGDKPSENQPFRRDLNVLVAHNDDHTDLMFIFFLDEEKVGIKEIRKLQQQMEQKNVFKAIMVMKNTMTSQGKQKVAEMAPKYILECFRDLELIINITEHELVPEHVLMKPEEQTELLNKYKMKERDLMRIQAEDPVARYYGLKRGEVIKIIRKSETAGRYITYRLVV</sequence>
<keyword evidence="13" id="KW-1185">Reference proteome</keyword>
<dbReference type="InterPro" id="IPR005571">
    <property type="entry name" value="RNA_pol_Rpb5_N"/>
</dbReference>
<dbReference type="GO" id="GO:0006362">
    <property type="term" value="P:transcription elongation by RNA polymerase I"/>
    <property type="evidence" value="ECO:0007669"/>
    <property type="project" value="TreeGrafter"/>
</dbReference>
<dbReference type="AlphaFoldDB" id="A0AAV1YZ99"/>
<dbReference type="PIRSF" id="PIRSF000747">
    <property type="entry name" value="RPB5"/>
    <property type="match status" value="1"/>
</dbReference>
<dbReference type="Pfam" id="PF03871">
    <property type="entry name" value="RNA_pol_Rpb5_N"/>
    <property type="match status" value="1"/>
</dbReference>
<gene>
    <name evidence="12" type="ORF">LARSCL_LOCUS1788</name>
</gene>
<dbReference type="InterPro" id="IPR014381">
    <property type="entry name" value="Arch_Rpo5/euc_Rpb5"/>
</dbReference>
<dbReference type="EMBL" id="CAXIEN010000011">
    <property type="protein sequence ID" value="CAL1263979.1"/>
    <property type="molecule type" value="Genomic_DNA"/>
</dbReference>
<evidence type="ECO:0000256" key="8">
    <source>
        <dbReference type="ARBA" id="ARBA00060082"/>
    </source>
</evidence>
<dbReference type="GO" id="GO:0042797">
    <property type="term" value="P:tRNA transcription by RNA polymerase III"/>
    <property type="evidence" value="ECO:0007669"/>
    <property type="project" value="TreeGrafter"/>
</dbReference>
<evidence type="ECO:0000256" key="7">
    <source>
        <dbReference type="ARBA" id="ARBA00032836"/>
    </source>
</evidence>
<dbReference type="InterPro" id="IPR036710">
    <property type="entry name" value="RNA_pol_Rpb5_N_sf"/>
</dbReference>
<evidence type="ECO:0000256" key="6">
    <source>
        <dbReference type="ARBA" id="ARBA00025765"/>
    </source>
</evidence>
<dbReference type="FunFam" id="3.90.940.20:FF:000001">
    <property type="entry name" value="DNA-directed RNA polymerases I, II, and III subunit RPABC1"/>
    <property type="match status" value="1"/>
</dbReference>
<dbReference type="GO" id="GO:0003677">
    <property type="term" value="F:DNA binding"/>
    <property type="evidence" value="ECO:0007669"/>
    <property type="project" value="InterPro"/>
</dbReference>
<comment type="similarity">
    <text evidence="6">Belongs to the archaeal Rpo5/eukaryotic RPB5 RNA polymerase subunit family.</text>
</comment>
<dbReference type="GO" id="GO:0006366">
    <property type="term" value="P:transcription by RNA polymerase II"/>
    <property type="evidence" value="ECO:0007669"/>
    <property type="project" value="TreeGrafter"/>
</dbReference>
<proteinExistence type="inferred from homology"/>
<comment type="caution">
    <text evidence="12">The sequence shown here is derived from an EMBL/GenBank/DDBJ whole genome shotgun (WGS) entry which is preliminary data.</text>
</comment>
<dbReference type="PROSITE" id="PS01110">
    <property type="entry name" value="RNA_POL_H_23KD"/>
    <property type="match status" value="1"/>
</dbReference>